<dbReference type="PROSITE" id="PS50879">
    <property type="entry name" value="RNASE_H_1"/>
    <property type="match status" value="1"/>
</dbReference>
<keyword evidence="5" id="KW-0378">Hydrolase</keyword>
<evidence type="ECO:0000256" key="6">
    <source>
        <dbReference type="ARBA" id="ARBA00022918"/>
    </source>
</evidence>
<dbReference type="Proteomes" id="UP000562238">
    <property type="component" value="Unassembled WGS sequence"/>
</dbReference>
<keyword evidence="6" id="KW-0695">RNA-directed DNA polymerase</keyword>
<gene>
    <name evidence="8" type="primary">Ervk19_1</name>
    <name evidence="8" type="ORF">CIRPEC_R15903</name>
</gene>
<dbReference type="GO" id="GO:0004523">
    <property type="term" value="F:RNA-DNA hybrid ribonuclease activity"/>
    <property type="evidence" value="ECO:0007669"/>
    <property type="project" value="InterPro"/>
</dbReference>
<dbReference type="GO" id="GO:0003964">
    <property type="term" value="F:RNA-directed DNA polymerase activity"/>
    <property type="evidence" value="ECO:0007669"/>
    <property type="project" value="UniProtKB-KW"/>
</dbReference>
<sequence>NSFESFPIRSETPVQGLTVFTDASKNSRKASVTWKKDGEWQDHIIQGQEKDSLQTLELIAVVWVFSQWTEVPLNIVSDSLYVVGVVQRLEHAVLKELNNVVLSGLFR</sequence>
<dbReference type="InterPro" id="IPR012337">
    <property type="entry name" value="RNaseH-like_sf"/>
</dbReference>
<evidence type="ECO:0000313" key="9">
    <source>
        <dbReference type="Proteomes" id="UP000562238"/>
    </source>
</evidence>
<keyword evidence="2" id="KW-0548">Nucleotidyltransferase</keyword>
<feature type="non-terminal residue" evidence="8">
    <location>
        <position position="107"/>
    </location>
</feature>
<organism evidence="8 9">
    <name type="scientific">Circaetus pectoralis</name>
    <name type="common">black-chested snake-eagle</name>
    <dbReference type="NCBI Taxonomy" id="321084"/>
    <lineage>
        <taxon>Eukaryota</taxon>
        <taxon>Metazoa</taxon>
        <taxon>Chordata</taxon>
        <taxon>Craniata</taxon>
        <taxon>Vertebrata</taxon>
        <taxon>Euteleostomi</taxon>
        <taxon>Archelosauria</taxon>
        <taxon>Archosauria</taxon>
        <taxon>Dinosauria</taxon>
        <taxon>Saurischia</taxon>
        <taxon>Theropoda</taxon>
        <taxon>Coelurosauria</taxon>
        <taxon>Aves</taxon>
        <taxon>Neognathae</taxon>
        <taxon>Neoaves</taxon>
        <taxon>Telluraves</taxon>
        <taxon>Accipitrimorphae</taxon>
        <taxon>Accipitriformes</taxon>
        <taxon>Accipitridae</taxon>
        <taxon>Accipitrinae</taxon>
        <taxon>Circaetus</taxon>
    </lineage>
</organism>
<dbReference type="Pfam" id="PF00075">
    <property type="entry name" value="RNase_H"/>
    <property type="match status" value="1"/>
</dbReference>
<dbReference type="EMBL" id="VZZV01000573">
    <property type="protein sequence ID" value="NXW21473.1"/>
    <property type="molecule type" value="Genomic_DNA"/>
</dbReference>
<keyword evidence="1" id="KW-0808">Transferase</keyword>
<evidence type="ECO:0000256" key="3">
    <source>
        <dbReference type="ARBA" id="ARBA00022722"/>
    </source>
</evidence>
<dbReference type="Gene3D" id="3.30.420.10">
    <property type="entry name" value="Ribonuclease H-like superfamily/Ribonuclease H"/>
    <property type="match status" value="1"/>
</dbReference>
<reference evidence="8 9" key="1">
    <citation type="submission" date="2019-09" db="EMBL/GenBank/DDBJ databases">
        <title>Bird 10,000 Genomes (B10K) Project - Family phase.</title>
        <authorList>
            <person name="Zhang G."/>
        </authorList>
    </citation>
    <scope>NUCLEOTIDE SEQUENCE [LARGE SCALE GENOMIC DNA]</scope>
    <source>
        <strain evidence="8">B10K-DU-010-60</strain>
        <tissue evidence="8">Muscle</tissue>
    </source>
</reference>
<evidence type="ECO:0000256" key="4">
    <source>
        <dbReference type="ARBA" id="ARBA00022759"/>
    </source>
</evidence>
<keyword evidence="4" id="KW-0255">Endonuclease</keyword>
<keyword evidence="3" id="KW-0540">Nuclease</keyword>
<dbReference type="GO" id="GO:0035613">
    <property type="term" value="F:RNA stem-loop binding"/>
    <property type="evidence" value="ECO:0007669"/>
    <property type="project" value="TreeGrafter"/>
</dbReference>
<keyword evidence="9" id="KW-1185">Reference proteome</keyword>
<proteinExistence type="predicted"/>
<dbReference type="PANTHER" id="PTHR41694:SF3">
    <property type="entry name" value="RNA-DIRECTED DNA POLYMERASE-RELATED"/>
    <property type="match status" value="1"/>
</dbReference>
<evidence type="ECO:0000259" key="7">
    <source>
        <dbReference type="PROSITE" id="PS50879"/>
    </source>
</evidence>
<comment type="caution">
    <text evidence="8">The sequence shown here is derived from an EMBL/GenBank/DDBJ whole genome shotgun (WGS) entry which is preliminary data.</text>
</comment>
<feature type="domain" description="RNase H type-1" evidence="7">
    <location>
        <begin position="13"/>
        <end position="107"/>
    </location>
</feature>
<evidence type="ECO:0000256" key="2">
    <source>
        <dbReference type="ARBA" id="ARBA00022695"/>
    </source>
</evidence>
<dbReference type="AlphaFoldDB" id="A0A7L4A6J7"/>
<dbReference type="InterPro" id="IPR036397">
    <property type="entry name" value="RNaseH_sf"/>
</dbReference>
<evidence type="ECO:0000313" key="8">
    <source>
        <dbReference type="EMBL" id="NXW21473.1"/>
    </source>
</evidence>
<protein>
    <submittedName>
        <fullName evidence="8">POK19 protein</fullName>
    </submittedName>
</protein>
<dbReference type="SUPFAM" id="SSF53098">
    <property type="entry name" value="Ribonuclease H-like"/>
    <property type="match status" value="1"/>
</dbReference>
<evidence type="ECO:0000256" key="1">
    <source>
        <dbReference type="ARBA" id="ARBA00022679"/>
    </source>
</evidence>
<dbReference type="InterPro" id="IPR002156">
    <property type="entry name" value="RNaseH_domain"/>
</dbReference>
<evidence type="ECO:0000256" key="5">
    <source>
        <dbReference type="ARBA" id="ARBA00022801"/>
    </source>
</evidence>
<accession>A0A7L4A6J7</accession>
<dbReference type="PANTHER" id="PTHR41694">
    <property type="entry name" value="ENDOGENOUS RETROVIRUS GROUP K MEMBER POL PROTEIN"/>
    <property type="match status" value="1"/>
</dbReference>
<name>A0A7L4A6J7_9AVES</name>
<feature type="non-terminal residue" evidence="8">
    <location>
        <position position="1"/>
    </location>
</feature>